<evidence type="ECO:0000256" key="1">
    <source>
        <dbReference type="SAM" id="MobiDB-lite"/>
    </source>
</evidence>
<dbReference type="Proteomes" id="UP000620139">
    <property type="component" value="Unassembled WGS sequence"/>
</dbReference>
<dbReference type="RefSeq" id="WP_198100255.1">
    <property type="nucleotide sequence ID" value="NZ_JAEDAL010000002.1"/>
</dbReference>
<accession>A0A931NDJ4</accession>
<feature type="region of interest" description="Disordered" evidence="1">
    <location>
        <begin position="42"/>
        <end position="69"/>
    </location>
</feature>
<reference evidence="2" key="1">
    <citation type="submission" date="2020-12" db="EMBL/GenBank/DDBJ databases">
        <title>The genome sequence of Inhella sp. 4Y17.</title>
        <authorList>
            <person name="Liu Y."/>
        </authorList>
    </citation>
    <scope>NUCLEOTIDE SEQUENCE</scope>
    <source>
        <strain evidence="2">4Y10</strain>
    </source>
</reference>
<dbReference type="EMBL" id="JAEDAL010000002">
    <property type="protein sequence ID" value="MBH9552664.1"/>
    <property type="molecule type" value="Genomic_DNA"/>
</dbReference>
<dbReference type="AlphaFoldDB" id="A0A931NDJ4"/>
<keyword evidence="3" id="KW-1185">Reference proteome</keyword>
<protein>
    <submittedName>
        <fullName evidence="2">Uncharacterized protein</fullName>
    </submittedName>
</protein>
<comment type="caution">
    <text evidence="2">The sequence shown here is derived from an EMBL/GenBank/DDBJ whole genome shotgun (WGS) entry which is preliminary data.</text>
</comment>
<proteinExistence type="predicted"/>
<evidence type="ECO:0000313" key="3">
    <source>
        <dbReference type="Proteomes" id="UP000620139"/>
    </source>
</evidence>
<organism evidence="2 3">
    <name type="scientific">Inhella gelatinilytica</name>
    <dbReference type="NCBI Taxonomy" id="2795030"/>
    <lineage>
        <taxon>Bacteria</taxon>
        <taxon>Pseudomonadati</taxon>
        <taxon>Pseudomonadota</taxon>
        <taxon>Betaproteobacteria</taxon>
        <taxon>Burkholderiales</taxon>
        <taxon>Sphaerotilaceae</taxon>
        <taxon>Inhella</taxon>
    </lineage>
</organism>
<evidence type="ECO:0000313" key="2">
    <source>
        <dbReference type="EMBL" id="MBH9552664.1"/>
    </source>
</evidence>
<name>A0A931NDJ4_9BURK</name>
<sequence length="69" mass="7630">MKANRSPLESLLAGEFRRVQDTTRAQLDGLDVQDSDFHEWLQAGGADRRKSPRRPGAYVAPPGPTPERG</sequence>
<gene>
    <name evidence="2" type="ORF">I7X43_07335</name>
</gene>